<dbReference type="AlphaFoldDB" id="A0AAE9Z7T6"/>
<name>A0AAE9Z7T6_9GAMM</name>
<reference evidence="1 2" key="2">
    <citation type="journal article" date="2022" name="Mar. Drugs">
        <title>Bioassay-Guided Fractionation Leads to the Detection of Cholic Acid Generated by the Rare Thalassomonas sp.</title>
        <authorList>
            <person name="Pheiffer F."/>
            <person name="Schneider Y.K."/>
            <person name="Hansen E.H."/>
            <person name="Andersen J.H."/>
            <person name="Isaksson J."/>
            <person name="Busche T."/>
            <person name="R C."/>
            <person name="Kalinowski J."/>
            <person name="Zyl L.V."/>
            <person name="Trindade M."/>
        </authorList>
    </citation>
    <scope>NUCLEOTIDE SEQUENCE [LARGE SCALE GENOMIC DNA]</scope>
    <source>
        <strain evidence="1 2">XOM25</strain>
    </source>
</reference>
<dbReference type="Proteomes" id="UP000032352">
    <property type="component" value="Chromosome"/>
</dbReference>
<dbReference type="InterPro" id="IPR010985">
    <property type="entry name" value="Ribbon_hlx_hlx"/>
</dbReference>
<dbReference type="KEGG" id="tvd:SG34_007165"/>
<reference evidence="1 2" key="1">
    <citation type="journal article" date="2015" name="Genome Announc.">
        <title>Draft Genome Sequences of Marine Isolates of Thalassomonas viridans and Thalassomonas actiniarum.</title>
        <authorList>
            <person name="Olonade I."/>
            <person name="van Zyl L.J."/>
            <person name="Trindade M."/>
        </authorList>
    </citation>
    <scope>NUCLEOTIDE SEQUENCE [LARGE SCALE GENOMIC DNA]</scope>
    <source>
        <strain evidence="1 2">XOM25</strain>
    </source>
</reference>
<evidence type="ECO:0000313" key="1">
    <source>
        <dbReference type="EMBL" id="WDE06677.1"/>
    </source>
</evidence>
<organism evidence="1 2">
    <name type="scientific">Thalassomonas viridans</name>
    <dbReference type="NCBI Taxonomy" id="137584"/>
    <lineage>
        <taxon>Bacteria</taxon>
        <taxon>Pseudomonadati</taxon>
        <taxon>Pseudomonadota</taxon>
        <taxon>Gammaproteobacteria</taxon>
        <taxon>Alteromonadales</taxon>
        <taxon>Colwelliaceae</taxon>
        <taxon>Thalassomonas</taxon>
    </lineage>
</organism>
<gene>
    <name evidence="1" type="ORF">SG34_007165</name>
</gene>
<dbReference type="GO" id="GO:0006355">
    <property type="term" value="P:regulation of DNA-templated transcription"/>
    <property type="evidence" value="ECO:0007669"/>
    <property type="project" value="InterPro"/>
</dbReference>
<keyword evidence="2" id="KW-1185">Reference proteome</keyword>
<accession>A0AAE9Z7T6</accession>
<evidence type="ECO:0000313" key="2">
    <source>
        <dbReference type="Proteomes" id="UP000032352"/>
    </source>
</evidence>
<sequence length="61" mass="6727">MKKVIVLTVRIDSETGEAIHALAQADDRSVAWVARTLITEALEARKLLTPQDDKQPRAAKS</sequence>
<proteinExistence type="predicted"/>
<dbReference type="SUPFAM" id="SSF47598">
    <property type="entry name" value="Ribbon-helix-helix"/>
    <property type="match status" value="1"/>
</dbReference>
<dbReference type="EMBL" id="CP059733">
    <property type="protein sequence ID" value="WDE06677.1"/>
    <property type="molecule type" value="Genomic_DNA"/>
</dbReference>
<dbReference type="RefSeq" id="WP_044840543.1">
    <property type="nucleotide sequence ID" value="NZ_CP059733.1"/>
</dbReference>
<protein>
    <submittedName>
        <fullName evidence="1">Ribbon-helix-helix protein, CopG family</fullName>
    </submittedName>
</protein>